<organism evidence="4 5">
    <name type="scientific">Roseivivax jejudonensis</name>
    <dbReference type="NCBI Taxonomy" id="1529041"/>
    <lineage>
        <taxon>Bacteria</taxon>
        <taxon>Pseudomonadati</taxon>
        <taxon>Pseudomonadota</taxon>
        <taxon>Alphaproteobacteria</taxon>
        <taxon>Rhodobacterales</taxon>
        <taxon>Roseobacteraceae</taxon>
        <taxon>Roseivivax</taxon>
    </lineage>
</organism>
<keyword evidence="5" id="KW-1185">Reference proteome</keyword>
<evidence type="ECO:0000313" key="5">
    <source>
        <dbReference type="Proteomes" id="UP000193570"/>
    </source>
</evidence>
<evidence type="ECO:0000259" key="3">
    <source>
        <dbReference type="Pfam" id="PF05065"/>
    </source>
</evidence>
<dbReference type="InterPro" id="IPR024455">
    <property type="entry name" value="Phage_capsid"/>
</dbReference>
<evidence type="ECO:0000256" key="2">
    <source>
        <dbReference type="SAM" id="MobiDB-lite"/>
    </source>
</evidence>
<feature type="compositionally biased region" description="Basic and acidic residues" evidence="2">
    <location>
        <begin position="48"/>
        <end position="74"/>
    </location>
</feature>
<evidence type="ECO:0000313" key="4">
    <source>
        <dbReference type="EMBL" id="SLN20031.1"/>
    </source>
</evidence>
<dbReference type="Proteomes" id="UP000193570">
    <property type="component" value="Unassembled WGS sequence"/>
</dbReference>
<dbReference type="SUPFAM" id="SSF56563">
    <property type="entry name" value="Major capsid protein gp5"/>
    <property type="match status" value="1"/>
</dbReference>
<dbReference type="Gene3D" id="3.30.2400.10">
    <property type="entry name" value="Major capsid protein gp5"/>
    <property type="match status" value="1"/>
</dbReference>
<dbReference type="RefSeq" id="WP_085790434.1">
    <property type="nucleotide sequence ID" value="NZ_FWFK01000001.1"/>
</dbReference>
<protein>
    <submittedName>
        <fullName evidence="4">Phage capsid family protein</fullName>
    </submittedName>
</protein>
<dbReference type="InterPro" id="IPR054612">
    <property type="entry name" value="Phage_capsid-like_C"/>
</dbReference>
<sequence>MRHLKKTELRGSTALTLKDGGSDDDPNDIVSKAIGDLTETVNKRLDDIEKKTDTTKLEERLDKIEAKANRAKGDGDDDPDEKAETEKKAFANYLRLGNQTPADEIKALTVSNDPQAGYLAPAEMSTEFVRNLVEFSPIRSIASVRGITGPSVKYPKRNSVTNAQWEGEAEDSEESEPTFGQLEVFPYKLTTFTDISNELLSDSGGTAEAEVRLALAEDFGKKEGTAFVNGTGSGQPEGLMTHPDIAETVNGSTTALSPDKMIDLMYALPAMYRNAGTWLMNGTTLAAVRKLKDGDGRFLWQPAFTAGQPETILGRPVVEAIDMPDISSGAFPILYGDFSAYRIVDRLAMSILSDPYTQARKGVTRMHATRRVGGRVLQAARFRKLKMSTS</sequence>
<reference evidence="4 5" key="1">
    <citation type="submission" date="2017-03" db="EMBL/GenBank/DDBJ databases">
        <authorList>
            <person name="Afonso C.L."/>
            <person name="Miller P.J."/>
            <person name="Scott M.A."/>
            <person name="Spackman E."/>
            <person name="Goraichik I."/>
            <person name="Dimitrov K.M."/>
            <person name="Suarez D.L."/>
            <person name="Swayne D.E."/>
        </authorList>
    </citation>
    <scope>NUCLEOTIDE SEQUENCE [LARGE SCALE GENOMIC DNA]</scope>
    <source>
        <strain evidence="4 5">CECT 8625</strain>
    </source>
</reference>
<dbReference type="Pfam" id="PF05065">
    <property type="entry name" value="Phage_capsid"/>
    <property type="match status" value="1"/>
</dbReference>
<dbReference type="Gene3D" id="3.30.2320.10">
    <property type="entry name" value="hypothetical protein PF0899 domain"/>
    <property type="match status" value="1"/>
</dbReference>
<feature type="region of interest" description="Disordered" evidence="2">
    <location>
        <begin position="48"/>
        <end position="84"/>
    </location>
</feature>
<dbReference type="EMBL" id="FWFK01000001">
    <property type="protein sequence ID" value="SLN20031.1"/>
    <property type="molecule type" value="Genomic_DNA"/>
</dbReference>
<dbReference type="AlphaFoldDB" id="A0A1X6YFH2"/>
<feature type="domain" description="Phage capsid-like C-terminal" evidence="3">
    <location>
        <begin position="117"/>
        <end position="386"/>
    </location>
</feature>
<feature type="region of interest" description="Disordered" evidence="2">
    <location>
        <begin position="1"/>
        <end position="28"/>
    </location>
</feature>
<dbReference type="NCBIfam" id="TIGR01554">
    <property type="entry name" value="major_cap_HK97"/>
    <property type="match status" value="1"/>
</dbReference>
<evidence type="ECO:0000256" key="1">
    <source>
        <dbReference type="ARBA" id="ARBA00004328"/>
    </source>
</evidence>
<dbReference type="OrthoDB" id="9786516at2"/>
<gene>
    <name evidence="4" type="ORF">ROJ8625_00707</name>
</gene>
<proteinExistence type="predicted"/>
<name>A0A1X6YFH2_9RHOB</name>
<comment type="subcellular location">
    <subcellularLocation>
        <location evidence="1">Virion</location>
    </subcellularLocation>
</comment>
<accession>A0A1X6YFH2</accession>